<dbReference type="InterPro" id="IPR050267">
    <property type="entry name" value="Anti-sigma-factor_SerPK"/>
</dbReference>
<keyword evidence="1" id="KW-0808">Transferase</keyword>
<keyword evidence="1" id="KW-0723">Serine/threonine-protein kinase</keyword>
<dbReference type="Gene3D" id="3.30.565.10">
    <property type="entry name" value="Histidine kinase-like ATPase, C-terminal domain"/>
    <property type="match status" value="1"/>
</dbReference>
<protein>
    <submittedName>
        <fullName evidence="3">ATP-binding protein</fullName>
    </submittedName>
</protein>
<dbReference type="PANTHER" id="PTHR35526:SF3">
    <property type="entry name" value="ANTI-SIGMA-F FACTOR RSBW"/>
    <property type="match status" value="1"/>
</dbReference>
<dbReference type="PANTHER" id="PTHR35526">
    <property type="entry name" value="ANTI-SIGMA-F FACTOR RSBW-RELATED"/>
    <property type="match status" value="1"/>
</dbReference>
<keyword evidence="3" id="KW-0547">Nucleotide-binding</keyword>
<keyword evidence="4" id="KW-1185">Reference proteome</keyword>
<sequence>MDAPLWQEQPPPSLPTPVYEGDIAAVADLTRHRGRLHDELRRLTSPPRADADDLARLLLAFEELTSNGLRHGDLPVHVTVTHDGAGWLVDVTDAAPDRCPAPALDRDPALGGLGLPMVALLSATHGWWSDPARKHVWACVRPAASG</sequence>
<accession>A0ABV3XHY5</accession>
<keyword evidence="3" id="KW-0067">ATP-binding</keyword>
<dbReference type="InterPro" id="IPR036890">
    <property type="entry name" value="HATPase_C_sf"/>
</dbReference>
<organism evidence="3 4">
    <name type="scientific">Geodermatophilus maliterrae</name>
    <dbReference type="NCBI Taxonomy" id="3162531"/>
    <lineage>
        <taxon>Bacteria</taxon>
        <taxon>Bacillati</taxon>
        <taxon>Actinomycetota</taxon>
        <taxon>Actinomycetes</taxon>
        <taxon>Geodermatophilales</taxon>
        <taxon>Geodermatophilaceae</taxon>
        <taxon>Geodermatophilus</taxon>
    </lineage>
</organism>
<gene>
    <name evidence="3" type="ORF">ABQ292_17670</name>
</gene>
<evidence type="ECO:0000313" key="4">
    <source>
        <dbReference type="Proteomes" id="UP001560045"/>
    </source>
</evidence>
<evidence type="ECO:0000256" key="1">
    <source>
        <dbReference type="ARBA" id="ARBA00022527"/>
    </source>
</evidence>
<keyword evidence="1" id="KW-0418">Kinase</keyword>
<dbReference type="GO" id="GO:0005524">
    <property type="term" value="F:ATP binding"/>
    <property type="evidence" value="ECO:0007669"/>
    <property type="project" value="UniProtKB-KW"/>
</dbReference>
<comment type="caution">
    <text evidence="3">The sequence shown here is derived from an EMBL/GenBank/DDBJ whole genome shotgun (WGS) entry which is preliminary data.</text>
</comment>
<feature type="domain" description="Histidine kinase/HSP90-like ATPase" evidence="2">
    <location>
        <begin position="34"/>
        <end position="138"/>
    </location>
</feature>
<dbReference type="Pfam" id="PF13581">
    <property type="entry name" value="HATPase_c_2"/>
    <property type="match status" value="1"/>
</dbReference>
<evidence type="ECO:0000313" key="3">
    <source>
        <dbReference type="EMBL" id="MEX5720193.1"/>
    </source>
</evidence>
<dbReference type="Proteomes" id="UP001560045">
    <property type="component" value="Unassembled WGS sequence"/>
</dbReference>
<dbReference type="EMBL" id="JBFNXQ010000062">
    <property type="protein sequence ID" value="MEX5720193.1"/>
    <property type="molecule type" value="Genomic_DNA"/>
</dbReference>
<name>A0ABV3XHY5_9ACTN</name>
<dbReference type="InterPro" id="IPR003594">
    <property type="entry name" value="HATPase_dom"/>
</dbReference>
<reference evidence="3 4" key="1">
    <citation type="submission" date="2024-06" db="EMBL/GenBank/DDBJ databases">
        <title>Draft genome sequence of Geodermatophilus badlandi, a novel member of the Geodermatophilaceae isolated from badland sedimentary rocks in the Red desert, Wyoming, USA.</title>
        <authorList>
            <person name="Ben Tekaya S."/>
            <person name="Nouioui I."/>
            <person name="Flores G.M."/>
            <person name="Shaal M.N."/>
            <person name="Bredoire F."/>
            <person name="Basile F."/>
            <person name="Van Diepen L."/>
            <person name="Ward N.L."/>
        </authorList>
    </citation>
    <scope>NUCLEOTIDE SEQUENCE [LARGE SCALE GENOMIC DNA]</scope>
    <source>
        <strain evidence="3 4">WL48A</strain>
    </source>
</reference>
<dbReference type="RefSeq" id="WP_369208779.1">
    <property type="nucleotide sequence ID" value="NZ_JBFNXQ010000062.1"/>
</dbReference>
<evidence type="ECO:0000259" key="2">
    <source>
        <dbReference type="Pfam" id="PF13581"/>
    </source>
</evidence>
<proteinExistence type="predicted"/>
<dbReference type="CDD" id="cd16936">
    <property type="entry name" value="HATPase_RsbW-like"/>
    <property type="match status" value="1"/>
</dbReference>
<dbReference type="SUPFAM" id="SSF55874">
    <property type="entry name" value="ATPase domain of HSP90 chaperone/DNA topoisomerase II/histidine kinase"/>
    <property type="match status" value="1"/>
</dbReference>